<dbReference type="AlphaFoldDB" id="A0A8H3G1H5"/>
<feature type="repeat" description="ANK" evidence="3">
    <location>
        <begin position="387"/>
        <end position="420"/>
    </location>
</feature>
<dbReference type="PROSITE" id="PS50088">
    <property type="entry name" value="ANK_REPEAT"/>
    <property type="match status" value="7"/>
</dbReference>
<accession>A0A8H3G1H5</accession>
<dbReference type="OrthoDB" id="7464126at2759"/>
<evidence type="ECO:0000256" key="2">
    <source>
        <dbReference type="ARBA" id="ARBA00023043"/>
    </source>
</evidence>
<evidence type="ECO:0000256" key="3">
    <source>
        <dbReference type="PROSITE-ProRule" id="PRU00023"/>
    </source>
</evidence>
<evidence type="ECO:0008006" key="7">
    <source>
        <dbReference type="Google" id="ProtNLM"/>
    </source>
</evidence>
<sequence length="589" mass="64097">MSFGFGVGDFIAVGTLCWNVYTKCKDSPGNYKQLSGEVSSLYAVIRETELLYSKQSLSPEQQARLNTCLQGCESVLKDLDGLLVKYEGLGTKSQRTFDRMAFGSHDMNEIRLRLTSNVSMLDVFNNASSHEKLEKKLDMLISEVRAGKREGSVVSTRSFSTAAENNRETWGALRRELEDIGISPEIITEKRQFIVAWFQEAVAAGRLEEEALSEEDDDSIVRRGSWSLAGDSDSNSVISQKRPFHAFGREVSKQSSADVNNLELPPPTTVLRPAIQNPGNAITETKPAAERSVKSTNPKKPAKVEKRSRLSVSYLLSKLRSKDGQLLEAAEFGDLDRIRALLDEGADIEARDRGRRTALVIAAKYGRSQTVQLLIDSGANVNAKTESSETALFFAAKDDKTVDIVQLLLDNNTDINATSTFGSPLIVAAEKGAVAVLQLLLDRGANTEVNDGCDYSALHYAAKYNQVGSAKVLLDNQAAIEALDSAGNTALIIAALVGSGDVVKLLLEKGANIDVKGDKGYTPLHSAALYDQPLIATLLLEYGARTDILDDQGRTPLQLAEERKNPAVVRVLRAAEKNGLNQLKNTNGN</sequence>
<dbReference type="InterPro" id="IPR002110">
    <property type="entry name" value="Ankyrin_rpt"/>
</dbReference>
<dbReference type="Pfam" id="PF12796">
    <property type="entry name" value="Ank_2"/>
    <property type="match status" value="2"/>
</dbReference>
<dbReference type="SUPFAM" id="SSF48403">
    <property type="entry name" value="Ankyrin repeat"/>
    <property type="match status" value="1"/>
</dbReference>
<dbReference type="InterPro" id="IPR051631">
    <property type="entry name" value="Ankyrin-KH/SAM_domain"/>
</dbReference>
<evidence type="ECO:0000256" key="1">
    <source>
        <dbReference type="ARBA" id="ARBA00022737"/>
    </source>
</evidence>
<protein>
    <recommendedName>
        <fullName evidence="7">Ankyrin repeat protein</fullName>
    </recommendedName>
</protein>
<comment type="caution">
    <text evidence="5">The sequence shown here is derived from an EMBL/GenBank/DDBJ whole genome shotgun (WGS) entry which is preliminary data.</text>
</comment>
<dbReference type="Proteomes" id="UP000664521">
    <property type="component" value="Unassembled WGS sequence"/>
</dbReference>
<evidence type="ECO:0000256" key="4">
    <source>
        <dbReference type="SAM" id="MobiDB-lite"/>
    </source>
</evidence>
<evidence type="ECO:0000313" key="6">
    <source>
        <dbReference type="Proteomes" id="UP000664521"/>
    </source>
</evidence>
<feature type="repeat" description="ANK" evidence="3">
    <location>
        <begin position="453"/>
        <end position="485"/>
    </location>
</feature>
<feature type="repeat" description="ANK" evidence="3">
    <location>
        <begin position="519"/>
        <end position="551"/>
    </location>
</feature>
<dbReference type="Gene3D" id="1.25.40.20">
    <property type="entry name" value="Ankyrin repeat-containing domain"/>
    <property type="match status" value="3"/>
</dbReference>
<dbReference type="PANTHER" id="PTHR23206:SF8">
    <property type="entry name" value="ANKYRIN REPEAT AND KH DOMAIN-CONTAINING 1"/>
    <property type="match status" value="1"/>
</dbReference>
<dbReference type="PANTHER" id="PTHR23206">
    <property type="entry name" value="MASK PROTEIN"/>
    <property type="match status" value="1"/>
</dbReference>
<dbReference type="InterPro" id="IPR036770">
    <property type="entry name" value="Ankyrin_rpt-contain_sf"/>
</dbReference>
<dbReference type="Pfam" id="PF00023">
    <property type="entry name" value="Ank"/>
    <property type="match status" value="1"/>
</dbReference>
<feature type="repeat" description="ANK" evidence="3">
    <location>
        <begin position="420"/>
        <end position="452"/>
    </location>
</feature>
<keyword evidence="6" id="KW-1185">Reference proteome</keyword>
<evidence type="ECO:0000313" key="5">
    <source>
        <dbReference type="EMBL" id="CAF9934879.1"/>
    </source>
</evidence>
<keyword evidence="2 3" id="KW-0040">ANK repeat</keyword>
<proteinExistence type="predicted"/>
<dbReference type="EMBL" id="CAJPDS010000078">
    <property type="protein sequence ID" value="CAF9934879.1"/>
    <property type="molecule type" value="Genomic_DNA"/>
</dbReference>
<feature type="repeat" description="ANK" evidence="3">
    <location>
        <begin position="321"/>
        <end position="353"/>
    </location>
</feature>
<dbReference type="PROSITE" id="PS50297">
    <property type="entry name" value="ANK_REP_REGION"/>
    <property type="match status" value="4"/>
</dbReference>
<keyword evidence="1" id="KW-0677">Repeat</keyword>
<feature type="region of interest" description="Disordered" evidence="4">
    <location>
        <begin position="279"/>
        <end position="304"/>
    </location>
</feature>
<name>A0A8H3G1H5_9LECA</name>
<organism evidence="5 6">
    <name type="scientific">Heterodermia speciosa</name>
    <dbReference type="NCBI Taxonomy" id="116794"/>
    <lineage>
        <taxon>Eukaryota</taxon>
        <taxon>Fungi</taxon>
        <taxon>Dikarya</taxon>
        <taxon>Ascomycota</taxon>
        <taxon>Pezizomycotina</taxon>
        <taxon>Lecanoromycetes</taxon>
        <taxon>OSLEUM clade</taxon>
        <taxon>Lecanoromycetidae</taxon>
        <taxon>Caliciales</taxon>
        <taxon>Physciaceae</taxon>
        <taxon>Heterodermia</taxon>
    </lineage>
</organism>
<feature type="repeat" description="ANK" evidence="3">
    <location>
        <begin position="486"/>
        <end position="518"/>
    </location>
</feature>
<reference evidence="5" key="1">
    <citation type="submission" date="2021-03" db="EMBL/GenBank/DDBJ databases">
        <authorList>
            <person name="Tagirdzhanova G."/>
        </authorList>
    </citation>
    <scope>NUCLEOTIDE SEQUENCE</scope>
</reference>
<feature type="repeat" description="ANK" evidence="3">
    <location>
        <begin position="354"/>
        <end position="386"/>
    </location>
</feature>
<dbReference type="SMART" id="SM00248">
    <property type="entry name" value="ANK"/>
    <property type="match status" value="8"/>
</dbReference>
<gene>
    <name evidence="5" type="ORF">HETSPECPRED_009391</name>
</gene>